<evidence type="ECO:0000313" key="3">
    <source>
        <dbReference type="Proteomes" id="UP001143362"/>
    </source>
</evidence>
<reference evidence="2" key="1">
    <citation type="submission" date="2019-02" db="EMBL/GenBank/DDBJ databases">
        <authorList>
            <person name="Li S.-H."/>
        </authorList>
    </citation>
    <scope>NUCLEOTIDE SEQUENCE</scope>
    <source>
        <strain evidence="2">IMCC14734</strain>
    </source>
</reference>
<dbReference type="PROSITE" id="PS51352">
    <property type="entry name" value="THIOREDOXIN_2"/>
    <property type="match status" value="1"/>
</dbReference>
<feature type="domain" description="Thioredoxin" evidence="1">
    <location>
        <begin position="1"/>
        <end position="150"/>
    </location>
</feature>
<evidence type="ECO:0000259" key="1">
    <source>
        <dbReference type="PROSITE" id="PS51352"/>
    </source>
</evidence>
<sequence>MQVDNFRLQDHTGKLHELYSANAGPAVVLMSQGNGCPIVRNAMPALKQLRDEYARFDIPFLLINANLQDNSASIAAEVDEYDYAMPVLVDGDQSVGEALRLSRTAEVYVIEVATRTVVYHGPIDDRLTYQVQKGAAKHHYLADALDAVLAGETVAVADVDAPGCLINFANRDGLSR</sequence>
<evidence type="ECO:0000313" key="2">
    <source>
        <dbReference type="EMBL" id="MCX2981617.1"/>
    </source>
</evidence>
<gene>
    <name evidence="2" type="ORF">EYC98_12160</name>
</gene>
<protein>
    <submittedName>
        <fullName evidence="2">Redoxin domain-containing protein</fullName>
    </submittedName>
</protein>
<organism evidence="2 3">
    <name type="scientific">Candidatus Litorirhabdus singularis</name>
    <dbReference type="NCBI Taxonomy" id="2518993"/>
    <lineage>
        <taxon>Bacteria</taxon>
        <taxon>Pseudomonadati</taxon>
        <taxon>Pseudomonadota</taxon>
        <taxon>Gammaproteobacteria</taxon>
        <taxon>Cellvibrionales</taxon>
        <taxon>Halieaceae</taxon>
        <taxon>Candidatus Litorirhabdus</taxon>
    </lineage>
</organism>
<dbReference type="InterPro" id="IPR013766">
    <property type="entry name" value="Thioredoxin_domain"/>
</dbReference>
<dbReference type="InterPro" id="IPR047262">
    <property type="entry name" value="PRX-like1"/>
</dbReference>
<name>A0ABT3TJR6_9GAMM</name>
<proteinExistence type="predicted"/>
<comment type="caution">
    <text evidence="2">The sequence shown here is derived from an EMBL/GenBank/DDBJ whole genome shotgun (WGS) entry which is preliminary data.</text>
</comment>
<dbReference type="Pfam" id="PF00578">
    <property type="entry name" value="AhpC-TSA"/>
    <property type="match status" value="1"/>
</dbReference>
<dbReference type="SUPFAM" id="SSF52833">
    <property type="entry name" value="Thioredoxin-like"/>
    <property type="match status" value="1"/>
</dbReference>
<dbReference type="EMBL" id="SHNN01000002">
    <property type="protein sequence ID" value="MCX2981617.1"/>
    <property type="molecule type" value="Genomic_DNA"/>
</dbReference>
<accession>A0ABT3TJR6</accession>
<keyword evidence="3" id="KW-1185">Reference proteome</keyword>
<dbReference type="Proteomes" id="UP001143362">
    <property type="component" value="Unassembled WGS sequence"/>
</dbReference>
<dbReference type="InterPro" id="IPR000866">
    <property type="entry name" value="AhpC/TSA"/>
</dbReference>
<dbReference type="PANTHER" id="PTHR43640:SF1">
    <property type="entry name" value="THIOREDOXIN-DEPENDENT PEROXIREDOXIN"/>
    <property type="match status" value="1"/>
</dbReference>
<dbReference type="Gene3D" id="3.40.30.10">
    <property type="entry name" value="Glutaredoxin"/>
    <property type="match status" value="1"/>
</dbReference>
<dbReference type="InterPro" id="IPR036249">
    <property type="entry name" value="Thioredoxin-like_sf"/>
</dbReference>
<dbReference type="PANTHER" id="PTHR43640">
    <property type="entry name" value="OS07G0260300 PROTEIN"/>
    <property type="match status" value="1"/>
</dbReference>